<evidence type="ECO:0000313" key="1">
    <source>
        <dbReference type="EMBL" id="GMS86992.1"/>
    </source>
</evidence>
<proteinExistence type="predicted"/>
<comment type="caution">
    <text evidence="1">The sequence shown here is derived from an EMBL/GenBank/DDBJ whole genome shotgun (WGS) entry which is preliminary data.</text>
</comment>
<evidence type="ECO:0008006" key="3">
    <source>
        <dbReference type="Google" id="ProtNLM"/>
    </source>
</evidence>
<evidence type="ECO:0000313" key="2">
    <source>
        <dbReference type="Proteomes" id="UP001432027"/>
    </source>
</evidence>
<dbReference type="AlphaFoldDB" id="A0AAV5SW56"/>
<gene>
    <name evidence="1" type="ORF">PENTCL1PPCAC_9167</name>
</gene>
<keyword evidence="2" id="KW-1185">Reference proteome</keyword>
<protein>
    <recommendedName>
        <fullName evidence="3">GED domain-containing protein</fullName>
    </recommendedName>
</protein>
<dbReference type="Proteomes" id="UP001432027">
    <property type="component" value="Unassembled WGS sequence"/>
</dbReference>
<name>A0AAV5SW56_9BILA</name>
<dbReference type="EMBL" id="BTSX01000002">
    <property type="protein sequence ID" value="GMS86992.1"/>
    <property type="molecule type" value="Genomic_DNA"/>
</dbReference>
<sequence length="153" mass="17262">FHQVIYRGQRREEMQNILNAELIGVLQQIPVSMASRISEIVKGRDDLRDEIVTETRNEFVESKTLSHQLRAHVRQACQTTEVLYRVCKNNNIPVPFVPPVRVDPMPPIAFPPILNKFPNLFPLSSLSSPSSSPSNALLLRFSSAPSLLNSDRS</sequence>
<feature type="non-terminal residue" evidence="1">
    <location>
        <position position="1"/>
    </location>
</feature>
<organism evidence="1 2">
    <name type="scientific">Pristionchus entomophagus</name>
    <dbReference type="NCBI Taxonomy" id="358040"/>
    <lineage>
        <taxon>Eukaryota</taxon>
        <taxon>Metazoa</taxon>
        <taxon>Ecdysozoa</taxon>
        <taxon>Nematoda</taxon>
        <taxon>Chromadorea</taxon>
        <taxon>Rhabditida</taxon>
        <taxon>Rhabditina</taxon>
        <taxon>Diplogasteromorpha</taxon>
        <taxon>Diplogasteroidea</taxon>
        <taxon>Neodiplogasteridae</taxon>
        <taxon>Pristionchus</taxon>
    </lineage>
</organism>
<feature type="non-terminal residue" evidence="1">
    <location>
        <position position="153"/>
    </location>
</feature>
<reference evidence="1" key="1">
    <citation type="submission" date="2023-10" db="EMBL/GenBank/DDBJ databases">
        <title>Genome assembly of Pristionchus species.</title>
        <authorList>
            <person name="Yoshida K."/>
            <person name="Sommer R.J."/>
        </authorList>
    </citation>
    <scope>NUCLEOTIDE SEQUENCE</scope>
    <source>
        <strain evidence="1">RS0144</strain>
    </source>
</reference>
<accession>A0AAV5SW56</accession>